<feature type="domain" description="ABC3 transporter permease C-terminal" evidence="7">
    <location>
        <begin position="538"/>
        <end position="641"/>
    </location>
</feature>
<feature type="transmembrane region" description="Helical" evidence="6">
    <location>
        <begin position="526"/>
        <end position="553"/>
    </location>
</feature>
<keyword evidence="4 6" id="KW-1133">Transmembrane helix</keyword>
<feature type="transmembrane region" description="Helical" evidence="6">
    <location>
        <begin position="587"/>
        <end position="609"/>
    </location>
</feature>
<evidence type="ECO:0000256" key="5">
    <source>
        <dbReference type="ARBA" id="ARBA00023136"/>
    </source>
</evidence>
<accession>A0ABS2FV33</accession>
<dbReference type="InterPro" id="IPR003838">
    <property type="entry name" value="ABC3_permease_C"/>
</dbReference>
<keyword evidence="6" id="KW-0813">Transport</keyword>
<comment type="similarity">
    <text evidence="6">Belongs to the ABC-4 integral membrane protein family.</text>
</comment>
<comment type="subcellular location">
    <subcellularLocation>
        <location evidence="1 6">Cell membrane</location>
        <topology evidence="1 6">Multi-pass membrane protein</topology>
    </subcellularLocation>
</comment>
<protein>
    <submittedName>
        <fullName evidence="8">FtsX-like permease family protein</fullName>
    </submittedName>
</protein>
<dbReference type="Pfam" id="PF02687">
    <property type="entry name" value="FtsX"/>
    <property type="match status" value="2"/>
</dbReference>
<proteinExistence type="inferred from homology"/>
<organism evidence="8 9">
    <name type="scientific">Oscillibacter valericigenes</name>
    <dbReference type="NCBI Taxonomy" id="351091"/>
    <lineage>
        <taxon>Bacteria</taxon>
        <taxon>Bacillati</taxon>
        <taxon>Bacillota</taxon>
        <taxon>Clostridia</taxon>
        <taxon>Eubacteriales</taxon>
        <taxon>Oscillospiraceae</taxon>
        <taxon>Oscillibacter</taxon>
    </lineage>
</organism>
<dbReference type="PANTHER" id="PTHR46795:SF3">
    <property type="entry name" value="ABC TRANSPORTER PERMEASE"/>
    <property type="match status" value="1"/>
</dbReference>
<dbReference type="InterPro" id="IPR027022">
    <property type="entry name" value="ABC_permease_BceB-typ"/>
</dbReference>
<feature type="transmembrane region" description="Helical" evidence="6">
    <location>
        <begin position="621"/>
        <end position="642"/>
    </location>
</feature>
<feature type="transmembrane region" description="Helical" evidence="6">
    <location>
        <begin position="229"/>
        <end position="255"/>
    </location>
</feature>
<dbReference type="PANTHER" id="PTHR46795">
    <property type="entry name" value="ABC TRANSPORTER PERMEASE-RELATED-RELATED"/>
    <property type="match status" value="1"/>
</dbReference>
<keyword evidence="2 6" id="KW-1003">Cell membrane</keyword>
<dbReference type="InterPro" id="IPR052536">
    <property type="entry name" value="ABC-4_Integral_Memb_Prot"/>
</dbReference>
<keyword evidence="3 6" id="KW-0812">Transmembrane</keyword>
<feature type="transmembrane region" description="Helical" evidence="6">
    <location>
        <begin position="161"/>
        <end position="182"/>
    </location>
</feature>
<evidence type="ECO:0000256" key="4">
    <source>
        <dbReference type="ARBA" id="ARBA00022989"/>
    </source>
</evidence>
<evidence type="ECO:0000256" key="2">
    <source>
        <dbReference type="ARBA" id="ARBA00022475"/>
    </source>
</evidence>
<evidence type="ECO:0000256" key="1">
    <source>
        <dbReference type="ARBA" id="ARBA00004651"/>
    </source>
</evidence>
<feature type="domain" description="ABC3 transporter permease C-terminal" evidence="7">
    <location>
        <begin position="65"/>
        <end position="174"/>
    </location>
</feature>
<dbReference type="RefSeq" id="WP_204803894.1">
    <property type="nucleotide sequence ID" value="NZ_JACSNX010000007.1"/>
</dbReference>
<dbReference type="Proteomes" id="UP000719500">
    <property type="component" value="Unassembled WGS sequence"/>
</dbReference>
<evidence type="ECO:0000313" key="9">
    <source>
        <dbReference type="Proteomes" id="UP000719500"/>
    </source>
</evidence>
<feature type="transmembrane region" description="Helical" evidence="6">
    <location>
        <begin position="112"/>
        <end position="141"/>
    </location>
</feature>
<feature type="transmembrane region" description="Helical" evidence="6">
    <location>
        <begin position="59"/>
        <end position="79"/>
    </location>
</feature>
<evidence type="ECO:0000259" key="7">
    <source>
        <dbReference type="Pfam" id="PF02687"/>
    </source>
</evidence>
<evidence type="ECO:0000256" key="3">
    <source>
        <dbReference type="ARBA" id="ARBA00022692"/>
    </source>
</evidence>
<dbReference type="PIRSF" id="PIRSF018968">
    <property type="entry name" value="ABC_permease_BceB"/>
    <property type="match status" value="1"/>
</dbReference>
<feature type="transmembrane region" description="Helical" evidence="6">
    <location>
        <begin position="21"/>
        <end position="39"/>
    </location>
</feature>
<feature type="transmembrane region" description="Helical" evidence="6">
    <location>
        <begin position="288"/>
        <end position="312"/>
    </location>
</feature>
<sequence>MRKSGFFPRLALVNLVRNGRFYGPYLLSCGMTAAMYYILSYLTRSDIVASVRGAGYLQSLMYLGALVVALFAAVLLLYANSFVMKRRRRELGLYNILGLEKRHIAHLMVWETVYCAAAAILGGLAAGVLLSKLVLLLLLQVSRLPVQYGFEISLPGMANTAALFGILFLLTLVWNLAGLLRSKPVELLHSASAGEREPRTKRLLVVLGAVTLGAGYATALTVADPFTALAYFFLAVVLVMIGTYCLFTAGSIALLKHLRNSPRYYYQPKHFTAVAGLLYRMKQNAVGLANICILSTMVLVTVSTTVSLYAGLEGSLDRMFPYDVDVIQPLDGVPPEEAESATADTLERVQTAAADAGRKVELLQWSTLLDTVGWYTGNTFTLLTQDGVSTQIRVLTADDYGRLTGHTVDLAPDEVLIQAENLALPETFYVEDLPFHVAGTITDFPRYNDTVFISGQTAQLSLVVANETVASAVNVRDTSDKREFHVQMDLDGTEAEKQAFVDPLLAADVNGVYSVISRQDNALDLYTMYGGFLFLGVFLGLLFLLSTVLIIYYKQISEGYEDQRRYQIMQQVGMSPREVRSSIRSQVLLVFFLPLVTAGIHVAAAFPMLCKLLELFNLFDVRLFALCAAGTLLVFCAIYALVYGLTTRTYSRIVGIRN</sequence>
<comment type="caution">
    <text evidence="8">The sequence shown here is derived from an EMBL/GenBank/DDBJ whole genome shotgun (WGS) entry which is preliminary data.</text>
</comment>
<evidence type="ECO:0000313" key="8">
    <source>
        <dbReference type="EMBL" id="MBM6851215.1"/>
    </source>
</evidence>
<dbReference type="EMBL" id="JACSNX010000007">
    <property type="protein sequence ID" value="MBM6851215.1"/>
    <property type="molecule type" value="Genomic_DNA"/>
</dbReference>
<reference evidence="8 9" key="1">
    <citation type="journal article" date="2021" name="Sci. Rep.">
        <title>The distribution of antibiotic resistance genes in chicken gut microbiota commensals.</title>
        <authorList>
            <person name="Juricova H."/>
            <person name="Matiasovicova J."/>
            <person name="Kubasova T."/>
            <person name="Cejkova D."/>
            <person name="Rychlik I."/>
        </authorList>
    </citation>
    <scope>NUCLEOTIDE SEQUENCE [LARGE SCALE GENOMIC DNA]</scope>
    <source>
        <strain evidence="8 9">An411</strain>
    </source>
</reference>
<keyword evidence="5 6" id="KW-0472">Membrane</keyword>
<feature type="transmembrane region" description="Helical" evidence="6">
    <location>
        <begin position="203"/>
        <end position="223"/>
    </location>
</feature>
<name>A0ABS2FV33_9FIRM</name>
<keyword evidence="9" id="KW-1185">Reference proteome</keyword>
<gene>
    <name evidence="8" type="ORF">H9X91_07170</name>
</gene>
<evidence type="ECO:0000256" key="6">
    <source>
        <dbReference type="PIRNR" id="PIRNR018968"/>
    </source>
</evidence>